<reference evidence="3" key="1">
    <citation type="journal article" date="2019" name="BMC Genomics">
        <title>A new reference genome for Sorghum bicolor reveals high levels of sequence similarity between sweet and grain genotypes: implications for the genetics of sugar metabolism.</title>
        <authorList>
            <person name="Cooper E.A."/>
            <person name="Brenton Z.W."/>
            <person name="Flinn B.S."/>
            <person name="Jenkins J."/>
            <person name="Shu S."/>
            <person name="Flowers D."/>
            <person name="Luo F."/>
            <person name="Wang Y."/>
            <person name="Xia P."/>
            <person name="Barry K."/>
            <person name="Daum C."/>
            <person name="Lipzen A."/>
            <person name="Yoshinaga Y."/>
            <person name="Schmutz J."/>
            <person name="Saski C."/>
            <person name="Vermerris W."/>
            <person name="Kresovich S."/>
        </authorList>
    </citation>
    <scope>NUCLEOTIDE SEQUENCE</scope>
</reference>
<dbReference type="Proteomes" id="UP000807115">
    <property type="component" value="Chromosome 3"/>
</dbReference>
<reference evidence="3" key="2">
    <citation type="submission" date="2020-10" db="EMBL/GenBank/DDBJ databases">
        <authorList>
            <person name="Cooper E.A."/>
            <person name="Brenton Z.W."/>
            <person name="Flinn B.S."/>
            <person name="Jenkins J."/>
            <person name="Shu S."/>
            <person name="Flowers D."/>
            <person name="Luo F."/>
            <person name="Wang Y."/>
            <person name="Xia P."/>
            <person name="Barry K."/>
            <person name="Daum C."/>
            <person name="Lipzen A."/>
            <person name="Yoshinaga Y."/>
            <person name="Schmutz J."/>
            <person name="Saski C."/>
            <person name="Vermerris W."/>
            <person name="Kresovich S."/>
        </authorList>
    </citation>
    <scope>NUCLEOTIDE SEQUENCE</scope>
</reference>
<evidence type="ECO:0000313" key="3">
    <source>
        <dbReference type="EMBL" id="KAG0536123.1"/>
    </source>
</evidence>
<evidence type="ECO:0000313" key="4">
    <source>
        <dbReference type="Proteomes" id="UP000807115"/>
    </source>
</evidence>
<sequence>MSPAGEQAAAPYGRLRPHPTGGGGGGSPAEHFLPRYGLRLRGRPPNCAARRLQGAAAIQLLILPARPATANREIDFSSSPRRVRPLHVPPPPPLPRSGRRAGRVVPMPALRCLVPCPAATRAHHVAARLGTRTHAGTPGVQNPAWARCDVVGLPQPPYYPPTRRSTMELLSNGHPPQLESWTSYSGRWSDQNRRDPIHIFALFITLPATLWVHAYVVGSGLVNRVLHYC</sequence>
<keyword evidence="2" id="KW-0472">Membrane</keyword>
<gene>
    <name evidence="3" type="ORF">BDA96_03G037700</name>
</gene>
<keyword evidence="2" id="KW-0812">Transmembrane</keyword>
<keyword evidence="2" id="KW-1133">Transmembrane helix</keyword>
<evidence type="ECO:0000256" key="1">
    <source>
        <dbReference type="SAM" id="MobiDB-lite"/>
    </source>
</evidence>
<feature type="region of interest" description="Disordered" evidence="1">
    <location>
        <begin position="1"/>
        <end position="30"/>
    </location>
</feature>
<name>A0A921R8Z9_SORBI</name>
<dbReference type="EMBL" id="CM027682">
    <property type="protein sequence ID" value="KAG0536123.1"/>
    <property type="molecule type" value="Genomic_DNA"/>
</dbReference>
<evidence type="ECO:0000256" key="2">
    <source>
        <dbReference type="SAM" id="Phobius"/>
    </source>
</evidence>
<feature type="transmembrane region" description="Helical" evidence="2">
    <location>
        <begin position="197"/>
        <end position="216"/>
    </location>
</feature>
<dbReference type="AlphaFoldDB" id="A0A921R8Z9"/>
<protein>
    <submittedName>
        <fullName evidence="3">Uncharacterized protein</fullName>
    </submittedName>
</protein>
<organism evidence="3 4">
    <name type="scientific">Sorghum bicolor</name>
    <name type="common">Sorghum</name>
    <name type="synonym">Sorghum vulgare</name>
    <dbReference type="NCBI Taxonomy" id="4558"/>
    <lineage>
        <taxon>Eukaryota</taxon>
        <taxon>Viridiplantae</taxon>
        <taxon>Streptophyta</taxon>
        <taxon>Embryophyta</taxon>
        <taxon>Tracheophyta</taxon>
        <taxon>Spermatophyta</taxon>
        <taxon>Magnoliopsida</taxon>
        <taxon>Liliopsida</taxon>
        <taxon>Poales</taxon>
        <taxon>Poaceae</taxon>
        <taxon>PACMAD clade</taxon>
        <taxon>Panicoideae</taxon>
        <taxon>Andropogonodae</taxon>
        <taxon>Andropogoneae</taxon>
        <taxon>Sorghinae</taxon>
        <taxon>Sorghum</taxon>
    </lineage>
</organism>
<accession>A0A921R8Z9</accession>
<feature type="region of interest" description="Disordered" evidence="1">
    <location>
        <begin position="74"/>
        <end position="99"/>
    </location>
</feature>
<comment type="caution">
    <text evidence="3">The sequence shown here is derived from an EMBL/GenBank/DDBJ whole genome shotgun (WGS) entry which is preliminary data.</text>
</comment>
<proteinExistence type="predicted"/>